<keyword evidence="1" id="KW-1133">Transmembrane helix</keyword>
<dbReference type="Proteomes" id="UP001223683">
    <property type="component" value="Chromosome"/>
</dbReference>
<proteinExistence type="predicted"/>
<dbReference type="AlphaFoldDB" id="A0AAQ3H4P8"/>
<sequence length="176" mass="19934">MDDIDLLPWREARRRARLRMLWLTLALGIPGFAALGMSAERLLHQRRAPLIRQIAEQARQREAAHHQLQQRLAALPAPPRRESALAPSGAPSSSATVTQLAQQLRLAQATIPDAVWLTRLHHLPPYWLLEGQGTSRQAVADFALRMAAWRWQGLHRADDGRWQFTLHLCAAEACRE</sequence>
<organism evidence="2 3">
    <name type="scientific">Edwardsiella piscicida</name>
    <dbReference type="NCBI Taxonomy" id="1263550"/>
    <lineage>
        <taxon>Bacteria</taxon>
        <taxon>Pseudomonadati</taxon>
        <taxon>Pseudomonadota</taxon>
        <taxon>Gammaproteobacteria</taxon>
        <taxon>Enterobacterales</taxon>
        <taxon>Hafniaceae</taxon>
        <taxon>Edwardsiella</taxon>
    </lineage>
</organism>
<reference evidence="2" key="1">
    <citation type="submission" date="2022-10" db="EMBL/GenBank/DDBJ databases">
        <title>Complete genome of Ep21-8.</title>
        <authorList>
            <person name="Kang Y.-R."/>
            <person name="Kim D.-H."/>
        </authorList>
    </citation>
    <scope>NUCLEOTIDE SEQUENCE</scope>
    <source>
        <strain evidence="2">Ep21-8</strain>
    </source>
</reference>
<evidence type="ECO:0000256" key="1">
    <source>
        <dbReference type="SAM" id="Phobius"/>
    </source>
</evidence>
<evidence type="ECO:0000313" key="2">
    <source>
        <dbReference type="EMBL" id="WDU90832.1"/>
    </source>
</evidence>
<name>A0AAQ3H4P8_EDWPI</name>
<keyword evidence="1" id="KW-0472">Membrane</keyword>
<protein>
    <submittedName>
        <fullName evidence="2">Uncharacterized protein</fullName>
    </submittedName>
</protein>
<evidence type="ECO:0000313" key="3">
    <source>
        <dbReference type="Proteomes" id="UP001223683"/>
    </source>
</evidence>
<gene>
    <name evidence="2" type="ORF">PWJ79_15705</name>
</gene>
<dbReference type="GeneID" id="72530036"/>
<dbReference type="EMBL" id="CP118390">
    <property type="protein sequence ID" value="WDU90832.1"/>
    <property type="molecule type" value="Genomic_DNA"/>
</dbReference>
<accession>A0AAQ3H4P8</accession>
<feature type="transmembrane region" description="Helical" evidence="1">
    <location>
        <begin position="20"/>
        <end position="39"/>
    </location>
</feature>
<dbReference type="RefSeq" id="WP_226079114.1">
    <property type="nucleotide sequence ID" value="NC_013508.1"/>
</dbReference>
<keyword evidence="1" id="KW-0812">Transmembrane</keyword>